<evidence type="ECO:0000256" key="2">
    <source>
        <dbReference type="ARBA" id="ARBA00022729"/>
    </source>
</evidence>
<keyword evidence="3" id="KW-1133">Transmembrane helix</keyword>
<dbReference type="Proteomes" id="UP000077066">
    <property type="component" value="Unassembled WGS sequence"/>
</dbReference>
<evidence type="ECO:0000256" key="3">
    <source>
        <dbReference type="SAM" id="Phobius"/>
    </source>
</evidence>
<dbReference type="OrthoDB" id="15033at2157"/>
<dbReference type="PANTHER" id="PTHR30632:SF0">
    <property type="entry name" value="SULFATE-BINDING PROTEIN"/>
    <property type="match status" value="1"/>
</dbReference>
<feature type="transmembrane region" description="Helical" evidence="3">
    <location>
        <begin position="6"/>
        <end position="24"/>
    </location>
</feature>
<evidence type="ECO:0000313" key="6">
    <source>
        <dbReference type="Proteomes" id="UP000077066"/>
    </source>
</evidence>
<keyword evidence="6" id="KW-1185">Reference proteome</keyword>
<dbReference type="InterPro" id="IPR050682">
    <property type="entry name" value="ModA/WtpA"/>
</dbReference>
<dbReference type="SUPFAM" id="SSF53850">
    <property type="entry name" value="Periplasmic binding protein-like II"/>
    <property type="match status" value="1"/>
</dbReference>
<dbReference type="NCBIfam" id="TIGR01256">
    <property type="entry name" value="modA"/>
    <property type="match status" value="1"/>
</dbReference>
<dbReference type="GO" id="GO:0030973">
    <property type="term" value="F:molybdate ion binding"/>
    <property type="evidence" value="ECO:0007669"/>
    <property type="project" value="TreeGrafter"/>
</dbReference>
<protein>
    <submittedName>
        <fullName evidence="5">Putative binding protein</fullName>
    </submittedName>
</protein>
<organism evidence="5 6">
    <name type="scientific">Methanobrevibacter filiformis</name>
    <dbReference type="NCBI Taxonomy" id="55758"/>
    <lineage>
        <taxon>Archaea</taxon>
        <taxon>Methanobacteriati</taxon>
        <taxon>Methanobacteriota</taxon>
        <taxon>Methanomada group</taxon>
        <taxon>Methanobacteria</taxon>
        <taxon>Methanobacteriales</taxon>
        <taxon>Methanobacteriaceae</taxon>
        <taxon>Methanobrevibacter</taxon>
    </lineage>
</organism>
<dbReference type="PIRSF" id="PIRSF004846">
    <property type="entry name" value="ModA"/>
    <property type="match status" value="1"/>
</dbReference>
<dbReference type="EMBL" id="LWMT01000278">
    <property type="protein sequence ID" value="KZX10341.1"/>
    <property type="molecule type" value="Genomic_DNA"/>
</dbReference>
<dbReference type="AlphaFoldDB" id="A0A165Z7A8"/>
<dbReference type="Gene3D" id="3.40.190.10">
    <property type="entry name" value="Periplasmic binding protein-like II"/>
    <property type="match status" value="2"/>
</dbReference>
<sequence>MANKNIIGIGIIIIIAVAIVGLYASGSLSGGSGEEGTVYLLAGAGFSKVGPELIKEFNKKYPNIKVEVKYAGSGDLFAILETQKKGDVFMPADYKYMEDAINNSYIENNTVTNITKNVPVIIVEKGNPKGIKTLADLSKSGVKVGLGEATGPAIGKTQAKILEKNNLTDNVTKNVVVTSTTVNQLLTYMVTGQLDATIIWEDMTSWKEGDGKIDVVKIPKEQNIISDIPTGVTTFAEDKDAATKLSDFLSSDEGKTIWKKWGFEI</sequence>
<dbReference type="GO" id="GO:0015689">
    <property type="term" value="P:molybdate ion transport"/>
    <property type="evidence" value="ECO:0007669"/>
    <property type="project" value="InterPro"/>
</dbReference>
<dbReference type="PATRIC" id="fig|55758.3.peg.2009"/>
<dbReference type="RefSeq" id="WP_066973800.1">
    <property type="nucleotide sequence ID" value="NZ_LWMT01000278.1"/>
</dbReference>
<dbReference type="InterPro" id="IPR005950">
    <property type="entry name" value="ModA"/>
</dbReference>
<dbReference type="GO" id="GO:0046872">
    <property type="term" value="F:metal ion binding"/>
    <property type="evidence" value="ECO:0007669"/>
    <property type="project" value="UniProtKB-KW"/>
</dbReference>
<evidence type="ECO:0000259" key="4">
    <source>
        <dbReference type="SMART" id="SM00062"/>
    </source>
</evidence>
<dbReference type="PANTHER" id="PTHR30632">
    <property type="entry name" value="MOLYBDATE-BINDING PERIPLASMIC PROTEIN"/>
    <property type="match status" value="1"/>
</dbReference>
<feature type="domain" description="Solute-binding protein family 3/N-terminal" evidence="4">
    <location>
        <begin position="39"/>
        <end position="265"/>
    </location>
</feature>
<comment type="caution">
    <text evidence="5">The sequence shown here is derived from an EMBL/GenBank/DDBJ whole genome shotgun (WGS) entry which is preliminary data.</text>
</comment>
<keyword evidence="3" id="KW-0812">Transmembrane</keyword>
<dbReference type="CDD" id="cd13517">
    <property type="entry name" value="PBP2_ModA3_like"/>
    <property type="match status" value="1"/>
</dbReference>
<evidence type="ECO:0000313" key="5">
    <source>
        <dbReference type="EMBL" id="KZX10341.1"/>
    </source>
</evidence>
<evidence type="ECO:0000256" key="1">
    <source>
        <dbReference type="ARBA" id="ARBA00022723"/>
    </source>
</evidence>
<keyword evidence="3" id="KW-0472">Membrane</keyword>
<keyword evidence="1" id="KW-0479">Metal-binding</keyword>
<name>A0A165Z7A8_9EURY</name>
<gene>
    <name evidence="5" type="ORF">MBFIL_17940</name>
</gene>
<dbReference type="InterPro" id="IPR001638">
    <property type="entry name" value="Solute-binding_3/MltF_N"/>
</dbReference>
<dbReference type="SMART" id="SM00062">
    <property type="entry name" value="PBPb"/>
    <property type="match status" value="1"/>
</dbReference>
<proteinExistence type="predicted"/>
<accession>A0A165Z7A8</accession>
<dbReference type="Pfam" id="PF13531">
    <property type="entry name" value="SBP_bac_11"/>
    <property type="match status" value="1"/>
</dbReference>
<keyword evidence="2" id="KW-0732">Signal</keyword>
<dbReference type="STRING" id="55758.MBFIL_17940"/>
<reference evidence="5 6" key="1">
    <citation type="submission" date="2016-04" db="EMBL/GenBank/DDBJ databases">
        <title>Genome sequence of Methanobrevibacter filiformis DSM 11501.</title>
        <authorList>
            <person name="Poehlein A."/>
            <person name="Seedorf H."/>
            <person name="Daniel R."/>
        </authorList>
    </citation>
    <scope>NUCLEOTIDE SEQUENCE [LARGE SCALE GENOMIC DNA]</scope>
    <source>
        <strain evidence="5 6">DSM 11501</strain>
    </source>
</reference>